<dbReference type="InParanoid" id="A0A5C3NZY0"/>
<dbReference type="Proteomes" id="UP000308197">
    <property type="component" value="Unassembled WGS sequence"/>
</dbReference>
<feature type="transmembrane region" description="Helical" evidence="1">
    <location>
        <begin position="202"/>
        <end position="223"/>
    </location>
</feature>
<dbReference type="AlphaFoldDB" id="A0A5C3NZY0"/>
<sequence length="865" mass="97893">MSSQADVIAYYDELRIERYIYFASVSILFYDFVLTFGREVNSFWSKKPTGASALFFFIRYVTLAYEVLDVASSVFALSDQRCEFVTGSSDLIPHWIFSAMRAHGLLKNGVLSTLILILSLIPLVNFAMFPLGLTGIYDPVIGCLADIVRITPNEPIIGVVVSVSRAGLILADFMLIVVTWITLAIGPAHPHLQLADHSRRSLAAIMLWNGLIYFMVLFTLNILHLSFTLASIFGINEPSNITLFTDPVTSILTWRFLLDLQEANQRDLKLDSDDPLHISMSNPDSLNFARVMGSIGSIVLPGPNNFEEEEDLRSSDEFSNESTAHYAWARDHQEPEMSCWTFGGFRMDGEHVVNGGLSVDDLRPVVVSLAWRSIPHPTLSRCIEGTPHAELSADVLHLIAEYLSFTDRLSLSLSSKAVHWAVFRLTELVCSSEEQLSRLHAYLHAVPAVRGPRLASLSLHFMTLPNPGDEDGGRCLIILLEVLAIAKNLRRLSVDNDSRWTAVLCREPCLQAMSELRALSYLRIQAPAQDVLLYQELYPAGLRRVHLSAHDGRDIPFQALCRVLGHLSFLEDLTLESFPPNASAQLDLREGIAVLGSVRTLTLISAWLPRGTAQWLPNIFPKLRTMNLIHCDLQTPTWEIHEFPSLHRVHCHCDKRPRPEQIISFPFKVHVLSLVIRNKDDFVVGVRDAPTLVGLVSRTPRAWWNFTLSCRWLAFESLDEDIVDTLLALTSKFSSGDIPKKKPLFFLSILARRPKPATSDDASQQRAPEELEQVREAFLRSVVGCFHSLRYVTLAEVEEVSLDWREDYTKNGTHRRWWRIIRDKDGAPREVREIPEWEGERVRVYVENATTEDIVLFDERFVAMR</sequence>
<evidence type="ECO:0000313" key="4">
    <source>
        <dbReference type="Proteomes" id="UP000308197"/>
    </source>
</evidence>
<dbReference type="EMBL" id="ML211432">
    <property type="protein sequence ID" value="TFK82975.1"/>
    <property type="molecule type" value="Genomic_DNA"/>
</dbReference>
<evidence type="ECO:0000256" key="1">
    <source>
        <dbReference type="SAM" id="Phobius"/>
    </source>
</evidence>
<organism evidence="3 4">
    <name type="scientific">Polyporus arcularius HHB13444</name>
    <dbReference type="NCBI Taxonomy" id="1314778"/>
    <lineage>
        <taxon>Eukaryota</taxon>
        <taxon>Fungi</taxon>
        <taxon>Dikarya</taxon>
        <taxon>Basidiomycota</taxon>
        <taxon>Agaricomycotina</taxon>
        <taxon>Agaricomycetes</taxon>
        <taxon>Polyporales</taxon>
        <taxon>Polyporaceae</taxon>
        <taxon>Polyporus</taxon>
    </lineage>
</organism>
<feature type="domain" description="DUF6533" evidence="2">
    <location>
        <begin position="19"/>
        <end position="64"/>
    </location>
</feature>
<keyword evidence="1" id="KW-1133">Transmembrane helix</keyword>
<dbReference type="SUPFAM" id="SSF52047">
    <property type="entry name" value="RNI-like"/>
    <property type="match status" value="1"/>
</dbReference>
<proteinExistence type="predicted"/>
<dbReference type="Gene3D" id="3.80.10.10">
    <property type="entry name" value="Ribonuclease Inhibitor"/>
    <property type="match status" value="1"/>
</dbReference>
<feature type="transmembrane region" description="Helical" evidence="1">
    <location>
        <begin position="156"/>
        <end position="181"/>
    </location>
</feature>
<gene>
    <name evidence="3" type="ORF">K466DRAFT_603255</name>
</gene>
<keyword evidence="1" id="KW-0472">Membrane</keyword>
<feature type="transmembrane region" description="Helical" evidence="1">
    <location>
        <begin position="110"/>
        <end position="136"/>
    </location>
</feature>
<accession>A0A5C3NZY0</accession>
<dbReference type="Pfam" id="PF20151">
    <property type="entry name" value="DUF6533"/>
    <property type="match status" value="1"/>
</dbReference>
<dbReference type="InterPro" id="IPR045340">
    <property type="entry name" value="DUF6533"/>
</dbReference>
<name>A0A5C3NZY0_9APHY</name>
<dbReference type="InterPro" id="IPR032675">
    <property type="entry name" value="LRR_dom_sf"/>
</dbReference>
<evidence type="ECO:0000313" key="3">
    <source>
        <dbReference type="EMBL" id="TFK82975.1"/>
    </source>
</evidence>
<feature type="transmembrane region" description="Helical" evidence="1">
    <location>
        <begin position="19"/>
        <end position="37"/>
    </location>
</feature>
<reference evidence="3 4" key="1">
    <citation type="journal article" date="2019" name="Nat. Ecol. Evol.">
        <title>Megaphylogeny resolves global patterns of mushroom evolution.</title>
        <authorList>
            <person name="Varga T."/>
            <person name="Krizsan K."/>
            <person name="Foldi C."/>
            <person name="Dima B."/>
            <person name="Sanchez-Garcia M."/>
            <person name="Sanchez-Ramirez S."/>
            <person name="Szollosi G.J."/>
            <person name="Szarkandi J.G."/>
            <person name="Papp V."/>
            <person name="Albert L."/>
            <person name="Andreopoulos W."/>
            <person name="Angelini C."/>
            <person name="Antonin V."/>
            <person name="Barry K.W."/>
            <person name="Bougher N.L."/>
            <person name="Buchanan P."/>
            <person name="Buyck B."/>
            <person name="Bense V."/>
            <person name="Catcheside P."/>
            <person name="Chovatia M."/>
            <person name="Cooper J."/>
            <person name="Damon W."/>
            <person name="Desjardin D."/>
            <person name="Finy P."/>
            <person name="Geml J."/>
            <person name="Haridas S."/>
            <person name="Hughes K."/>
            <person name="Justo A."/>
            <person name="Karasinski D."/>
            <person name="Kautmanova I."/>
            <person name="Kiss B."/>
            <person name="Kocsube S."/>
            <person name="Kotiranta H."/>
            <person name="LaButti K.M."/>
            <person name="Lechner B.E."/>
            <person name="Liimatainen K."/>
            <person name="Lipzen A."/>
            <person name="Lukacs Z."/>
            <person name="Mihaltcheva S."/>
            <person name="Morgado L.N."/>
            <person name="Niskanen T."/>
            <person name="Noordeloos M.E."/>
            <person name="Ohm R.A."/>
            <person name="Ortiz-Santana B."/>
            <person name="Ovrebo C."/>
            <person name="Racz N."/>
            <person name="Riley R."/>
            <person name="Savchenko A."/>
            <person name="Shiryaev A."/>
            <person name="Soop K."/>
            <person name="Spirin V."/>
            <person name="Szebenyi C."/>
            <person name="Tomsovsky M."/>
            <person name="Tulloss R.E."/>
            <person name="Uehling J."/>
            <person name="Grigoriev I.V."/>
            <person name="Vagvolgyi C."/>
            <person name="Papp T."/>
            <person name="Martin F.M."/>
            <person name="Miettinen O."/>
            <person name="Hibbett D.S."/>
            <person name="Nagy L.G."/>
        </authorList>
    </citation>
    <scope>NUCLEOTIDE SEQUENCE [LARGE SCALE GENOMIC DNA]</scope>
    <source>
        <strain evidence="3 4">HHB13444</strain>
    </source>
</reference>
<evidence type="ECO:0000259" key="2">
    <source>
        <dbReference type="Pfam" id="PF20151"/>
    </source>
</evidence>
<keyword evidence="1" id="KW-0812">Transmembrane</keyword>
<keyword evidence="4" id="KW-1185">Reference proteome</keyword>
<protein>
    <recommendedName>
        <fullName evidence="2">DUF6533 domain-containing protein</fullName>
    </recommendedName>
</protein>